<gene>
    <name evidence="3" type="ORF">GCM10009097_35040</name>
</gene>
<dbReference type="Gene3D" id="3.30.70.1060">
    <property type="entry name" value="Dimeric alpha+beta barrel"/>
    <property type="match status" value="1"/>
</dbReference>
<name>A0ABN1CAP9_9BURK</name>
<reference evidence="3 4" key="1">
    <citation type="journal article" date="2019" name="Int. J. Syst. Evol. Microbiol.">
        <title>The Global Catalogue of Microorganisms (GCM) 10K type strain sequencing project: providing services to taxonomists for standard genome sequencing and annotation.</title>
        <authorList>
            <consortium name="The Broad Institute Genomics Platform"/>
            <consortium name="The Broad Institute Genome Sequencing Center for Infectious Disease"/>
            <person name="Wu L."/>
            <person name="Ma J."/>
        </authorList>
    </citation>
    <scope>NUCLEOTIDE SEQUENCE [LARGE SCALE GENOMIC DNA]</scope>
    <source>
        <strain evidence="3 4">JCM 14330</strain>
    </source>
</reference>
<evidence type="ECO:0000313" key="4">
    <source>
        <dbReference type="Proteomes" id="UP001501706"/>
    </source>
</evidence>
<keyword evidence="4" id="KW-1185">Reference proteome</keyword>
<dbReference type="SUPFAM" id="SSF54909">
    <property type="entry name" value="Dimeric alpha+beta barrel"/>
    <property type="match status" value="1"/>
</dbReference>
<sequence>MRNFALLYTMVDMEKNAAQRPAHIAFLKGLQAENKIRTAWKFPDYQPGLLHSVMICNADSREDVLAWFSQDPVVQAGARTIEVRDAEQGIFGDRS</sequence>
<dbReference type="InterPro" id="IPR005545">
    <property type="entry name" value="YCII"/>
</dbReference>
<dbReference type="Pfam" id="PF03795">
    <property type="entry name" value="YCII"/>
    <property type="match status" value="1"/>
</dbReference>
<protein>
    <recommendedName>
        <fullName evidence="2">YCII-related domain-containing protein</fullName>
    </recommendedName>
</protein>
<dbReference type="RefSeq" id="WP_343927939.1">
    <property type="nucleotide sequence ID" value="NZ_BAAAEN010000014.1"/>
</dbReference>
<dbReference type="InterPro" id="IPR011008">
    <property type="entry name" value="Dimeric_a/b-barrel"/>
</dbReference>
<comment type="similarity">
    <text evidence="1">Belongs to the YciI family.</text>
</comment>
<comment type="caution">
    <text evidence="3">The sequence shown here is derived from an EMBL/GenBank/DDBJ whole genome shotgun (WGS) entry which is preliminary data.</text>
</comment>
<organism evidence="3 4">
    <name type="scientific">Pigmentiphaga daeguensis</name>
    <dbReference type="NCBI Taxonomy" id="414049"/>
    <lineage>
        <taxon>Bacteria</taxon>
        <taxon>Pseudomonadati</taxon>
        <taxon>Pseudomonadota</taxon>
        <taxon>Betaproteobacteria</taxon>
        <taxon>Burkholderiales</taxon>
        <taxon>Alcaligenaceae</taxon>
        <taxon>Pigmentiphaga</taxon>
    </lineage>
</organism>
<evidence type="ECO:0000256" key="1">
    <source>
        <dbReference type="ARBA" id="ARBA00007689"/>
    </source>
</evidence>
<feature type="domain" description="YCII-related" evidence="2">
    <location>
        <begin position="9"/>
        <end position="84"/>
    </location>
</feature>
<evidence type="ECO:0000259" key="2">
    <source>
        <dbReference type="Pfam" id="PF03795"/>
    </source>
</evidence>
<evidence type="ECO:0000313" key="3">
    <source>
        <dbReference type="EMBL" id="GAA0514599.1"/>
    </source>
</evidence>
<accession>A0ABN1CAP9</accession>
<dbReference type="EMBL" id="BAAAEN010000014">
    <property type="protein sequence ID" value="GAA0514599.1"/>
    <property type="molecule type" value="Genomic_DNA"/>
</dbReference>
<dbReference type="Proteomes" id="UP001501706">
    <property type="component" value="Unassembled WGS sequence"/>
</dbReference>
<proteinExistence type="inferred from homology"/>